<reference evidence="2" key="1">
    <citation type="submission" date="2023-06" db="EMBL/GenBank/DDBJ databases">
        <authorList>
            <person name="Delattre M."/>
        </authorList>
    </citation>
    <scope>NUCLEOTIDE SEQUENCE</scope>
    <source>
        <strain evidence="2">AF72</strain>
    </source>
</reference>
<sequence>MGAGSSLVSRREILPAPEVVTKKGTVQGRRIHYKNGPVADIYLGIPYAKPPVGPLRVQGGFEWPGGVARPVQGRFHRPVAPDGWHNTLSCRSYRRRAIQGDPRVGNARLPAAGHLRDCLYLNVFTPKFEAGKKYPVFFYIHGGALLMDSPAQIQPEPI</sequence>
<dbReference type="InterPro" id="IPR029058">
    <property type="entry name" value="AB_hydrolase_fold"/>
</dbReference>
<dbReference type="EMBL" id="CATQJA010000294">
    <property type="protein sequence ID" value="CAJ0558991.1"/>
    <property type="molecule type" value="Genomic_DNA"/>
</dbReference>
<dbReference type="SUPFAM" id="SSF53474">
    <property type="entry name" value="alpha/beta-Hydrolases"/>
    <property type="match status" value="1"/>
</dbReference>
<name>A0AA36C5D4_9BILA</name>
<dbReference type="PANTHER" id="PTHR44590:SF4">
    <property type="entry name" value="CARBOXYLIC ESTER HYDROLASE"/>
    <property type="match status" value="1"/>
</dbReference>
<feature type="non-terminal residue" evidence="2">
    <location>
        <position position="158"/>
    </location>
</feature>
<protein>
    <recommendedName>
        <fullName evidence="1">Carboxylesterase type B domain-containing protein</fullName>
    </recommendedName>
</protein>
<dbReference type="Gene3D" id="3.40.50.1820">
    <property type="entry name" value="alpha/beta hydrolase"/>
    <property type="match status" value="1"/>
</dbReference>
<dbReference type="PANTHER" id="PTHR44590">
    <property type="entry name" value="CARBOXYLIC ESTER HYDROLASE-RELATED"/>
    <property type="match status" value="1"/>
</dbReference>
<comment type="caution">
    <text evidence="2">The sequence shown here is derived from an EMBL/GenBank/DDBJ whole genome shotgun (WGS) entry which is preliminary data.</text>
</comment>
<evidence type="ECO:0000313" key="3">
    <source>
        <dbReference type="Proteomes" id="UP001177023"/>
    </source>
</evidence>
<feature type="domain" description="Carboxylesterase type B" evidence="1">
    <location>
        <begin position="73"/>
        <end position="156"/>
    </location>
</feature>
<dbReference type="InterPro" id="IPR002018">
    <property type="entry name" value="CarbesteraseB"/>
</dbReference>
<dbReference type="Pfam" id="PF00135">
    <property type="entry name" value="COesterase"/>
    <property type="match status" value="2"/>
</dbReference>
<keyword evidence="3" id="KW-1185">Reference proteome</keyword>
<organism evidence="2 3">
    <name type="scientific">Mesorhabditis spiculigera</name>
    <dbReference type="NCBI Taxonomy" id="96644"/>
    <lineage>
        <taxon>Eukaryota</taxon>
        <taxon>Metazoa</taxon>
        <taxon>Ecdysozoa</taxon>
        <taxon>Nematoda</taxon>
        <taxon>Chromadorea</taxon>
        <taxon>Rhabditida</taxon>
        <taxon>Rhabditina</taxon>
        <taxon>Rhabditomorpha</taxon>
        <taxon>Rhabditoidea</taxon>
        <taxon>Rhabditidae</taxon>
        <taxon>Mesorhabditinae</taxon>
        <taxon>Mesorhabditis</taxon>
    </lineage>
</organism>
<accession>A0AA36C5D4</accession>
<evidence type="ECO:0000259" key="1">
    <source>
        <dbReference type="Pfam" id="PF00135"/>
    </source>
</evidence>
<evidence type="ECO:0000313" key="2">
    <source>
        <dbReference type="EMBL" id="CAJ0558991.1"/>
    </source>
</evidence>
<gene>
    <name evidence="2" type="ORF">MSPICULIGERA_LOCUS1135</name>
</gene>
<dbReference type="Proteomes" id="UP001177023">
    <property type="component" value="Unassembled WGS sequence"/>
</dbReference>
<dbReference type="AlphaFoldDB" id="A0AA36C5D4"/>
<proteinExistence type="predicted"/>
<feature type="domain" description="Carboxylesterase type B" evidence="1">
    <location>
        <begin position="16"/>
        <end position="56"/>
    </location>
</feature>